<dbReference type="RefSeq" id="WP_246917804.1">
    <property type="nucleotide sequence ID" value="NZ_CP090145.1"/>
</dbReference>
<dbReference type="InterPro" id="IPR028218">
    <property type="entry name" value="Toxin-JAB1"/>
</dbReference>
<dbReference type="Pfam" id="PF15659">
    <property type="entry name" value="Toxin-JAB1"/>
    <property type="match status" value="1"/>
</dbReference>
<sequence length="195" mass="22309">MDKNSNINRVDNKKYYDAKGNEVDRLYSESGNFIEISDLKLMTQSKAPIAALKNILPSKSNPNKTVDLNAALTKNIKDAYNLFYFAGTETDVEWSLTQHKGSKFVLSTNHHKDFTYTTESYNHFGLSVNTLQKHYHTHPGDYRNGPSAMDVTITSNNAMFRMKHMDKSTLDSSVPAKYFVFHGRTKNKTLTEYNY</sequence>
<dbReference type="EMBL" id="CP090145">
    <property type="protein sequence ID" value="UOX34746.1"/>
    <property type="molecule type" value="Genomic_DNA"/>
</dbReference>
<evidence type="ECO:0000313" key="2">
    <source>
        <dbReference type="Proteomes" id="UP000830454"/>
    </source>
</evidence>
<evidence type="ECO:0008006" key="3">
    <source>
        <dbReference type="Google" id="ProtNLM"/>
    </source>
</evidence>
<protein>
    <recommendedName>
        <fullName evidence="3">YD repeat-containing protein</fullName>
    </recommendedName>
</protein>
<dbReference type="Proteomes" id="UP000830454">
    <property type="component" value="Chromosome"/>
</dbReference>
<evidence type="ECO:0000313" key="1">
    <source>
        <dbReference type="EMBL" id="UOX34746.1"/>
    </source>
</evidence>
<proteinExistence type="predicted"/>
<reference evidence="1" key="1">
    <citation type="submission" date="2021-12" db="EMBL/GenBank/DDBJ databases">
        <authorList>
            <person name="Cha I.-T."/>
            <person name="Lee K.-E."/>
            <person name="Park S.-J."/>
        </authorList>
    </citation>
    <scope>NUCLEOTIDE SEQUENCE</scope>
    <source>
        <strain evidence="1">YSM-43</strain>
    </source>
</reference>
<accession>A0ABY4HQ34</accession>
<keyword evidence="2" id="KW-1185">Reference proteome</keyword>
<organism evidence="1 2">
    <name type="scientific">Flavobacterium sediminilitoris</name>
    <dbReference type="NCBI Taxonomy" id="2024526"/>
    <lineage>
        <taxon>Bacteria</taxon>
        <taxon>Pseudomonadati</taxon>
        <taxon>Bacteroidota</taxon>
        <taxon>Flavobacteriia</taxon>
        <taxon>Flavobacteriales</taxon>
        <taxon>Flavobacteriaceae</taxon>
        <taxon>Flavobacterium</taxon>
    </lineage>
</organism>
<gene>
    <name evidence="1" type="ORF">LXD69_04380</name>
</gene>
<name>A0ABY4HQ34_9FLAO</name>
<reference evidence="1" key="2">
    <citation type="submission" date="2022-04" db="EMBL/GenBank/DDBJ databases">
        <title>Complete Genome Sequence of Flavobacterium sediminilitoris YSM-43, Isolated from a Tidal Sediment.</title>
        <authorList>
            <person name="Lee P.A."/>
        </authorList>
    </citation>
    <scope>NUCLEOTIDE SEQUENCE</scope>
    <source>
        <strain evidence="1">YSM-43</strain>
    </source>
</reference>